<evidence type="ECO:0000259" key="4">
    <source>
        <dbReference type="SMART" id="SM00903"/>
    </source>
</evidence>
<dbReference type="InterPro" id="IPR002563">
    <property type="entry name" value="Flavin_Rdtase-like_dom"/>
</dbReference>
<evidence type="ECO:0000313" key="5">
    <source>
        <dbReference type="EMBL" id="SEF72481.1"/>
    </source>
</evidence>
<dbReference type="Pfam" id="PF01613">
    <property type="entry name" value="Flavin_Reduct"/>
    <property type="match status" value="1"/>
</dbReference>
<name>A0A1H5UDS3_9CLOT</name>
<keyword evidence="2" id="KW-0285">Flavoprotein</keyword>
<dbReference type="Gene3D" id="2.30.110.10">
    <property type="entry name" value="Electron Transport, Fmn-binding Protein, Chain A"/>
    <property type="match status" value="1"/>
</dbReference>
<sequence>MAKVTWKPGTMLYPLPAALVTSKHEDKENIITISWIGTVCTNPPMLSISVRPERYSYELIKKSGEFVVNIPTKDLAFATDFCGVRSGRDVDKFKFLNLTKEKASVVSASIIKECPLALECKVKEILELGSHHMFIAEIVAVNVEESLIDETGKLHLDKAGLLMYNHGRYCVTGEHIGKFGFSVEKKKKKKKR</sequence>
<dbReference type="Proteomes" id="UP000242850">
    <property type="component" value="Unassembled WGS sequence"/>
</dbReference>
<proteinExistence type="inferred from homology"/>
<organism evidence="5 6">
    <name type="scientific">Caloramator fervidus</name>
    <dbReference type="NCBI Taxonomy" id="29344"/>
    <lineage>
        <taxon>Bacteria</taxon>
        <taxon>Bacillati</taxon>
        <taxon>Bacillota</taxon>
        <taxon>Clostridia</taxon>
        <taxon>Eubacteriales</taxon>
        <taxon>Clostridiaceae</taxon>
        <taxon>Caloramator</taxon>
    </lineage>
</organism>
<reference evidence="6" key="1">
    <citation type="submission" date="2016-10" db="EMBL/GenBank/DDBJ databases">
        <authorList>
            <person name="Varghese N."/>
            <person name="Submissions S."/>
        </authorList>
    </citation>
    <scope>NUCLEOTIDE SEQUENCE [LARGE SCALE GENOMIC DNA]</scope>
    <source>
        <strain evidence="6">DSM 5463</strain>
    </source>
</reference>
<dbReference type="SMART" id="SM00903">
    <property type="entry name" value="Flavin_Reduct"/>
    <property type="match status" value="1"/>
</dbReference>
<dbReference type="RefSeq" id="WP_103895849.1">
    <property type="nucleotide sequence ID" value="NZ_FNUK01000008.1"/>
</dbReference>
<gene>
    <name evidence="5" type="ORF">SAMN05660865_00866</name>
</gene>
<dbReference type="GO" id="GO:0016646">
    <property type="term" value="F:oxidoreductase activity, acting on the CH-NH group of donors, NAD or NADP as acceptor"/>
    <property type="evidence" value="ECO:0007669"/>
    <property type="project" value="UniProtKB-ARBA"/>
</dbReference>
<dbReference type="AlphaFoldDB" id="A0A1H5UDS3"/>
<evidence type="ECO:0000256" key="1">
    <source>
        <dbReference type="ARBA" id="ARBA00001917"/>
    </source>
</evidence>
<dbReference type="PANTHER" id="PTHR43567:SF1">
    <property type="entry name" value="FLAVOREDOXIN"/>
    <property type="match status" value="1"/>
</dbReference>
<dbReference type="PANTHER" id="PTHR43567">
    <property type="entry name" value="FLAVOREDOXIN-RELATED-RELATED"/>
    <property type="match status" value="1"/>
</dbReference>
<protein>
    <submittedName>
        <fullName evidence="5">NADH-FMN oxidoreductase RutF, flavin reductase (DIM6/NTAB) family</fullName>
    </submittedName>
</protein>
<evidence type="ECO:0000256" key="2">
    <source>
        <dbReference type="ARBA" id="ARBA00022630"/>
    </source>
</evidence>
<dbReference type="SUPFAM" id="SSF50475">
    <property type="entry name" value="FMN-binding split barrel"/>
    <property type="match status" value="1"/>
</dbReference>
<comment type="similarity">
    <text evidence="3">Belongs to the flavoredoxin family.</text>
</comment>
<dbReference type="EMBL" id="FNUK01000008">
    <property type="protein sequence ID" value="SEF72481.1"/>
    <property type="molecule type" value="Genomic_DNA"/>
</dbReference>
<dbReference type="InterPro" id="IPR012349">
    <property type="entry name" value="Split_barrel_FMN-bd"/>
</dbReference>
<evidence type="ECO:0000313" key="6">
    <source>
        <dbReference type="Proteomes" id="UP000242850"/>
    </source>
</evidence>
<dbReference type="OrthoDB" id="9794638at2"/>
<comment type="cofactor">
    <cofactor evidence="1">
        <name>FMN</name>
        <dbReference type="ChEBI" id="CHEBI:58210"/>
    </cofactor>
</comment>
<dbReference type="GO" id="GO:0010181">
    <property type="term" value="F:FMN binding"/>
    <property type="evidence" value="ECO:0007669"/>
    <property type="project" value="InterPro"/>
</dbReference>
<evidence type="ECO:0000256" key="3">
    <source>
        <dbReference type="ARBA" id="ARBA00038054"/>
    </source>
</evidence>
<keyword evidence="6" id="KW-1185">Reference proteome</keyword>
<accession>A0A1H5UDS3</accession>
<dbReference type="InterPro" id="IPR052174">
    <property type="entry name" value="Flavoredoxin"/>
</dbReference>
<feature type="domain" description="Flavin reductase like" evidence="4">
    <location>
        <begin position="11"/>
        <end position="156"/>
    </location>
</feature>